<dbReference type="EMBL" id="JAHWYN010000003">
    <property type="protein sequence ID" value="MBW4359824.1"/>
    <property type="molecule type" value="Genomic_DNA"/>
</dbReference>
<evidence type="ECO:0000313" key="2">
    <source>
        <dbReference type="EMBL" id="MBW4359824.1"/>
    </source>
</evidence>
<comment type="caution">
    <text evidence="2">The sequence shown here is derived from an EMBL/GenBank/DDBJ whole genome shotgun (WGS) entry which is preliminary data.</text>
</comment>
<proteinExistence type="predicted"/>
<name>A0ABS6XVB7_9FLAO</name>
<dbReference type="PROSITE" id="PS51257">
    <property type="entry name" value="PROKAR_LIPOPROTEIN"/>
    <property type="match status" value="1"/>
</dbReference>
<feature type="domain" description="DUF4136" evidence="1">
    <location>
        <begin position="23"/>
        <end position="174"/>
    </location>
</feature>
<protein>
    <submittedName>
        <fullName evidence="2">DUF4136 domain-containing protein</fullName>
    </submittedName>
</protein>
<evidence type="ECO:0000259" key="1">
    <source>
        <dbReference type="Pfam" id="PF13590"/>
    </source>
</evidence>
<organism evidence="2 3">
    <name type="scientific">Flavobacterium taihuense</name>
    <dbReference type="NCBI Taxonomy" id="2857508"/>
    <lineage>
        <taxon>Bacteria</taxon>
        <taxon>Pseudomonadati</taxon>
        <taxon>Bacteroidota</taxon>
        <taxon>Flavobacteriia</taxon>
        <taxon>Flavobacteriales</taxon>
        <taxon>Flavobacteriaceae</taxon>
        <taxon>Flavobacterium</taxon>
    </lineage>
</organism>
<dbReference type="InterPro" id="IPR025411">
    <property type="entry name" value="DUF4136"/>
</dbReference>
<evidence type="ECO:0000313" key="3">
    <source>
        <dbReference type="Proteomes" id="UP000812031"/>
    </source>
</evidence>
<accession>A0ABS6XVB7</accession>
<dbReference type="RefSeq" id="WP_219316343.1">
    <property type="nucleotide sequence ID" value="NZ_JAHWYN010000003.1"/>
</dbReference>
<reference evidence="2 3" key="1">
    <citation type="submission" date="2021-07" db="EMBL/GenBank/DDBJ databases">
        <title>Flavobacterium sp. nov. isolated from sediment on the Taihu Lake.</title>
        <authorList>
            <person name="Qu J.-H."/>
        </authorList>
    </citation>
    <scope>NUCLEOTIDE SEQUENCE [LARGE SCALE GENOMIC DNA]</scope>
    <source>
        <strain evidence="2 3">NAS39</strain>
    </source>
</reference>
<keyword evidence="3" id="KW-1185">Reference proteome</keyword>
<dbReference type="Proteomes" id="UP000812031">
    <property type="component" value="Unassembled WGS sequence"/>
</dbReference>
<dbReference type="Pfam" id="PF13590">
    <property type="entry name" value="DUF4136"/>
    <property type="match status" value="1"/>
</dbReference>
<sequence length="187" mass="21240">MKTFKLLPLLLLFIVASCDTVKVYSDYDKSVDFTQYKTFAFMKSGIDKVEISDLDKKRILNAIDQQLQAKGFTKSETPDLLVNIFTKSREEISVNQFNAGYGYGWGWGWNPYMYGGQTYVSSSTEGTLYIDLIDAKKKELVWQGEGTGTLSKNMDEKDAIVNNIVTQILAQYPPAKPETKENKEKKK</sequence>
<gene>
    <name evidence="2" type="ORF">KZH69_04935</name>
</gene>